<keyword evidence="3" id="KW-1185">Reference proteome</keyword>
<dbReference type="Proteomes" id="UP000829364">
    <property type="component" value="Chromosome 2"/>
</dbReference>
<dbReference type="AlphaFoldDB" id="A0A9Q8V9E5"/>
<proteinExistence type="predicted"/>
<dbReference type="EMBL" id="CP086355">
    <property type="protein sequence ID" value="UNI16697.1"/>
    <property type="molecule type" value="Genomic_DNA"/>
</dbReference>
<evidence type="ECO:0000313" key="2">
    <source>
        <dbReference type="EMBL" id="UNI16697.1"/>
    </source>
</evidence>
<reference evidence="2" key="1">
    <citation type="submission" date="2021-11" db="EMBL/GenBank/DDBJ databases">
        <title>Purpureocillium_takamizusanense_genome.</title>
        <authorList>
            <person name="Nguyen N.-H."/>
        </authorList>
    </citation>
    <scope>NUCLEOTIDE SEQUENCE</scope>
    <source>
        <strain evidence="2">PT3</strain>
    </source>
</reference>
<feature type="region of interest" description="Disordered" evidence="1">
    <location>
        <begin position="30"/>
        <end position="60"/>
    </location>
</feature>
<feature type="compositionally biased region" description="Low complexity" evidence="1">
    <location>
        <begin position="35"/>
        <end position="57"/>
    </location>
</feature>
<dbReference type="GeneID" id="72065071"/>
<protein>
    <submittedName>
        <fullName evidence="2">Uncharacterized protein</fullName>
    </submittedName>
</protein>
<dbReference type="OrthoDB" id="10452752at2759"/>
<evidence type="ECO:0000256" key="1">
    <source>
        <dbReference type="SAM" id="MobiDB-lite"/>
    </source>
</evidence>
<dbReference type="KEGG" id="ptkz:JDV02_003111"/>
<dbReference type="RefSeq" id="XP_047840178.1">
    <property type="nucleotide sequence ID" value="XM_047984204.1"/>
</dbReference>
<name>A0A9Q8V9E5_9HYPO</name>
<organism evidence="2 3">
    <name type="scientific">Purpureocillium takamizusanense</name>
    <dbReference type="NCBI Taxonomy" id="2060973"/>
    <lineage>
        <taxon>Eukaryota</taxon>
        <taxon>Fungi</taxon>
        <taxon>Dikarya</taxon>
        <taxon>Ascomycota</taxon>
        <taxon>Pezizomycotina</taxon>
        <taxon>Sordariomycetes</taxon>
        <taxon>Hypocreomycetidae</taxon>
        <taxon>Hypocreales</taxon>
        <taxon>Ophiocordycipitaceae</taxon>
        <taxon>Purpureocillium</taxon>
    </lineage>
</organism>
<gene>
    <name evidence="2" type="ORF">JDV02_003111</name>
</gene>
<evidence type="ECO:0000313" key="3">
    <source>
        <dbReference type="Proteomes" id="UP000829364"/>
    </source>
</evidence>
<sequence length="311" mass="33906">MPWEAVGFCRNIWTKILCTVEHDTSVAQRSAMNPSSFDTPVSDSSYSSHSDFSSCDDQQPVVTSGPQYSNVMLNAWPPGPIQTGQTVMPSVKGDGPEWHEYYSSFVPNLRDGGIAIAEPTDHPREAGMPPGSTSGAVAQGQPAVPTVETRRVQVTERHMADLEAKADEDHFKSFTDELEKSVRVALALNPQTGIHDDAERKLLTAYLANPDSVNEASFRVACCSAGLGGGDLETFNHLITFTHQISASLKHIALYIQTCLQGDADPNIPSSGDLRKMLLFIRLILPSINELRLRTAPVEGWNPTSGFFYGQ</sequence>
<accession>A0A9Q8V9E5</accession>